<feature type="DNA-binding region" description="H-T-H motif" evidence="4">
    <location>
        <begin position="28"/>
        <end position="47"/>
    </location>
</feature>
<evidence type="ECO:0000256" key="2">
    <source>
        <dbReference type="ARBA" id="ARBA00023125"/>
    </source>
</evidence>
<feature type="region of interest" description="Disordered" evidence="5">
    <location>
        <begin position="183"/>
        <end position="203"/>
    </location>
</feature>
<proteinExistence type="predicted"/>
<evidence type="ECO:0000259" key="6">
    <source>
        <dbReference type="PROSITE" id="PS50977"/>
    </source>
</evidence>
<evidence type="ECO:0000313" key="7">
    <source>
        <dbReference type="EMBL" id="GIH04494.1"/>
    </source>
</evidence>
<name>A0A8J3VEH0_9ACTN</name>
<dbReference type="InterPro" id="IPR001647">
    <property type="entry name" value="HTH_TetR"/>
</dbReference>
<organism evidence="7 8">
    <name type="scientific">Rhizocola hellebori</name>
    <dbReference type="NCBI Taxonomy" id="1392758"/>
    <lineage>
        <taxon>Bacteria</taxon>
        <taxon>Bacillati</taxon>
        <taxon>Actinomycetota</taxon>
        <taxon>Actinomycetes</taxon>
        <taxon>Micromonosporales</taxon>
        <taxon>Micromonosporaceae</taxon>
        <taxon>Rhizocola</taxon>
    </lineage>
</organism>
<evidence type="ECO:0000313" key="8">
    <source>
        <dbReference type="Proteomes" id="UP000612899"/>
    </source>
</evidence>
<dbReference type="InterPro" id="IPR009057">
    <property type="entry name" value="Homeodomain-like_sf"/>
</dbReference>
<sequence length="203" mass="22251">MRADAARNRELILDAACHAFADRGPDVPLEEIAAVAGVGVATLYRRFPTREDLLEAVASRHIELYEKALRKGLADPDPWRGFSGFVRAATEIQARQPGLAEVLMVPCHGPDEARSAAVFEGYLELVHRAKLDGSLREDYVPEDLPMLLMANAGVLRGTSATAPRAFKRLVEYLLQAFSCPSRRPLPAPPTPAQMHRAMNNPAD</sequence>
<evidence type="ECO:0000256" key="5">
    <source>
        <dbReference type="SAM" id="MobiDB-lite"/>
    </source>
</evidence>
<dbReference type="PANTHER" id="PTHR30055:SF234">
    <property type="entry name" value="HTH-TYPE TRANSCRIPTIONAL REGULATOR BETI"/>
    <property type="match status" value="1"/>
</dbReference>
<dbReference type="Pfam" id="PF00440">
    <property type="entry name" value="TetR_N"/>
    <property type="match status" value="1"/>
</dbReference>
<feature type="domain" description="HTH tetR-type" evidence="6">
    <location>
        <begin position="6"/>
        <end position="65"/>
    </location>
</feature>
<dbReference type="PROSITE" id="PS50977">
    <property type="entry name" value="HTH_TETR_2"/>
    <property type="match status" value="1"/>
</dbReference>
<keyword evidence="3" id="KW-0804">Transcription</keyword>
<accession>A0A8J3VEH0</accession>
<dbReference type="InterPro" id="IPR050109">
    <property type="entry name" value="HTH-type_TetR-like_transc_reg"/>
</dbReference>
<dbReference type="InterPro" id="IPR036271">
    <property type="entry name" value="Tet_transcr_reg_TetR-rel_C_sf"/>
</dbReference>
<reference evidence="7" key="1">
    <citation type="submission" date="2021-01" db="EMBL/GenBank/DDBJ databases">
        <title>Whole genome shotgun sequence of Rhizocola hellebori NBRC 109834.</title>
        <authorList>
            <person name="Komaki H."/>
            <person name="Tamura T."/>
        </authorList>
    </citation>
    <scope>NUCLEOTIDE SEQUENCE</scope>
    <source>
        <strain evidence="7">NBRC 109834</strain>
    </source>
</reference>
<dbReference type="AlphaFoldDB" id="A0A8J3VEH0"/>
<gene>
    <name evidence="7" type="ORF">Rhe02_25610</name>
</gene>
<evidence type="ECO:0000256" key="3">
    <source>
        <dbReference type="ARBA" id="ARBA00023163"/>
    </source>
</evidence>
<dbReference type="PANTHER" id="PTHR30055">
    <property type="entry name" value="HTH-TYPE TRANSCRIPTIONAL REGULATOR RUTR"/>
    <property type="match status" value="1"/>
</dbReference>
<evidence type="ECO:0000256" key="4">
    <source>
        <dbReference type="PROSITE-ProRule" id="PRU00335"/>
    </source>
</evidence>
<keyword evidence="2 4" id="KW-0238">DNA-binding</keyword>
<evidence type="ECO:0000256" key="1">
    <source>
        <dbReference type="ARBA" id="ARBA00023015"/>
    </source>
</evidence>
<dbReference type="GO" id="GO:0000976">
    <property type="term" value="F:transcription cis-regulatory region binding"/>
    <property type="evidence" value="ECO:0007669"/>
    <property type="project" value="TreeGrafter"/>
</dbReference>
<dbReference type="Proteomes" id="UP000612899">
    <property type="component" value="Unassembled WGS sequence"/>
</dbReference>
<keyword evidence="8" id="KW-1185">Reference proteome</keyword>
<keyword evidence="1" id="KW-0805">Transcription regulation</keyword>
<dbReference type="SUPFAM" id="SSF48498">
    <property type="entry name" value="Tetracyclin repressor-like, C-terminal domain"/>
    <property type="match status" value="1"/>
</dbReference>
<dbReference type="Gene3D" id="1.10.357.10">
    <property type="entry name" value="Tetracycline Repressor, domain 2"/>
    <property type="match status" value="1"/>
</dbReference>
<dbReference type="GO" id="GO:0003700">
    <property type="term" value="F:DNA-binding transcription factor activity"/>
    <property type="evidence" value="ECO:0007669"/>
    <property type="project" value="TreeGrafter"/>
</dbReference>
<comment type="caution">
    <text evidence="7">The sequence shown here is derived from an EMBL/GenBank/DDBJ whole genome shotgun (WGS) entry which is preliminary data.</text>
</comment>
<dbReference type="EMBL" id="BONY01000013">
    <property type="protein sequence ID" value="GIH04494.1"/>
    <property type="molecule type" value="Genomic_DNA"/>
</dbReference>
<protein>
    <submittedName>
        <fullName evidence="7">TetR family transcriptional regulator</fullName>
    </submittedName>
</protein>
<dbReference type="PRINTS" id="PR00455">
    <property type="entry name" value="HTHTETR"/>
</dbReference>
<dbReference type="SUPFAM" id="SSF46689">
    <property type="entry name" value="Homeodomain-like"/>
    <property type="match status" value="1"/>
</dbReference>